<name>A0ACD3A098_9AGAR</name>
<accession>A0ACD3A098</accession>
<sequence length="565" mass="61427">MPPRPPPAAPARSTHSATAARSDSGASSTLKRASSPTSKKSNKKAKTTKAQPAAEDEEEEPLPPPKAKKATKGKKARKTAADKDREEDMLSDTDHVTLYLHSVAPPPCVFSKPKPATTSACQRRPTQQEEKSDSQSGGDAGPDNQSGDGDDEIVPDDDAGKSEVGSRMPSGISDDSDGMDGDSGVNQPPAEDAEEPPQDGNFVFRMVGFSINLFSDVPMQSPPPTHVDLEGASRVEGGTSRGHAQGNVYNMADFALHSNPAETAWGKVRVFLQPTFQTLDPKTTTNSFVAKIRAYSTLGPLLVDLAKKNDSISSDNCNIYIFEDEDWVIKGRYLANVESTEPIEWTQTETGLFLYVIGVSHPPASQLGSNTTSLHPSDSRSNALGTSSALPGLPSGVLLTPEEKLRVQLLEVPAHLVSHIKAPPLQLAYAKFKAVTAASHKLNGLVAGGQWTGPKTTLKEIISLCAAPSTWYESYAGPFIRAQEFTPMITWLESDGSNIEVTRDLWGRVQPKFGFNDLKEWLDEAEKEVEKRRKEKGKEKQKDGDQEPRKHRRNIIGVVFYYRKP</sequence>
<dbReference type="EMBL" id="ML209456">
    <property type="protein sequence ID" value="TFK58312.1"/>
    <property type="molecule type" value="Genomic_DNA"/>
</dbReference>
<keyword evidence="2" id="KW-1185">Reference proteome</keyword>
<evidence type="ECO:0000313" key="1">
    <source>
        <dbReference type="EMBL" id="TFK58312.1"/>
    </source>
</evidence>
<evidence type="ECO:0000313" key="2">
    <source>
        <dbReference type="Proteomes" id="UP000308600"/>
    </source>
</evidence>
<reference evidence="1 2" key="1">
    <citation type="journal article" date="2019" name="Nat. Ecol. Evol.">
        <title>Megaphylogeny resolves global patterns of mushroom evolution.</title>
        <authorList>
            <person name="Varga T."/>
            <person name="Krizsan K."/>
            <person name="Foldi C."/>
            <person name="Dima B."/>
            <person name="Sanchez-Garcia M."/>
            <person name="Sanchez-Ramirez S."/>
            <person name="Szollosi G.J."/>
            <person name="Szarkandi J.G."/>
            <person name="Papp V."/>
            <person name="Albert L."/>
            <person name="Andreopoulos W."/>
            <person name="Angelini C."/>
            <person name="Antonin V."/>
            <person name="Barry K.W."/>
            <person name="Bougher N.L."/>
            <person name="Buchanan P."/>
            <person name="Buyck B."/>
            <person name="Bense V."/>
            <person name="Catcheside P."/>
            <person name="Chovatia M."/>
            <person name="Cooper J."/>
            <person name="Damon W."/>
            <person name="Desjardin D."/>
            <person name="Finy P."/>
            <person name="Geml J."/>
            <person name="Haridas S."/>
            <person name="Hughes K."/>
            <person name="Justo A."/>
            <person name="Karasinski D."/>
            <person name="Kautmanova I."/>
            <person name="Kiss B."/>
            <person name="Kocsube S."/>
            <person name="Kotiranta H."/>
            <person name="LaButti K.M."/>
            <person name="Lechner B.E."/>
            <person name="Liimatainen K."/>
            <person name="Lipzen A."/>
            <person name="Lukacs Z."/>
            <person name="Mihaltcheva S."/>
            <person name="Morgado L.N."/>
            <person name="Niskanen T."/>
            <person name="Noordeloos M.E."/>
            <person name="Ohm R.A."/>
            <person name="Ortiz-Santana B."/>
            <person name="Ovrebo C."/>
            <person name="Racz N."/>
            <person name="Riley R."/>
            <person name="Savchenko A."/>
            <person name="Shiryaev A."/>
            <person name="Soop K."/>
            <person name="Spirin V."/>
            <person name="Szebenyi C."/>
            <person name="Tomsovsky M."/>
            <person name="Tulloss R.E."/>
            <person name="Uehling J."/>
            <person name="Grigoriev I.V."/>
            <person name="Vagvolgyi C."/>
            <person name="Papp T."/>
            <person name="Martin F.M."/>
            <person name="Miettinen O."/>
            <person name="Hibbett D.S."/>
            <person name="Nagy L.G."/>
        </authorList>
    </citation>
    <scope>NUCLEOTIDE SEQUENCE [LARGE SCALE GENOMIC DNA]</scope>
    <source>
        <strain evidence="1 2">NL-1719</strain>
    </source>
</reference>
<proteinExistence type="predicted"/>
<dbReference type="Proteomes" id="UP000308600">
    <property type="component" value="Unassembled WGS sequence"/>
</dbReference>
<organism evidence="1 2">
    <name type="scientific">Pluteus cervinus</name>
    <dbReference type="NCBI Taxonomy" id="181527"/>
    <lineage>
        <taxon>Eukaryota</taxon>
        <taxon>Fungi</taxon>
        <taxon>Dikarya</taxon>
        <taxon>Basidiomycota</taxon>
        <taxon>Agaricomycotina</taxon>
        <taxon>Agaricomycetes</taxon>
        <taxon>Agaricomycetidae</taxon>
        <taxon>Agaricales</taxon>
        <taxon>Pluteineae</taxon>
        <taxon>Pluteaceae</taxon>
        <taxon>Pluteus</taxon>
    </lineage>
</organism>
<protein>
    <submittedName>
        <fullName evidence="1">Uncharacterized protein</fullName>
    </submittedName>
</protein>
<gene>
    <name evidence="1" type="ORF">BDN72DRAFT_866040</name>
</gene>